<sequence length="335" mass="34254">MADQSASTGPVVGSVDTGRHARLRRRLGFAAVVACLPYLGLKLLWVCCVDVGVIDRSGLSTAAWIAVNLVTFLMDAAAEVIAYWLTRPGGPRVRTWLVALPMWTASGLLSAIMLAVPFQLVVGLLGSANPSAGDDFLQPWVYGVVYGGFIVEGAALLGAFAIYVHDRHGSVVNAPVRAFTRRVPPAARTAAAVAAGLLAATALARFAWACGAEFGLTAARISDMDSGARVVQATQAALSSAAAGGLAVLARGRSGYRVRLPLAAAWVGSASACSWGGFLGLIGDLVGADHRGSPFMAAVYGAEAVAGLLVLGAGTRALAGKPPRGAAPTDHVTTH</sequence>
<gene>
    <name evidence="2" type="ORF">E4099_14170</name>
</gene>
<keyword evidence="1" id="KW-1133">Transmembrane helix</keyword>
<accession>A0A4Z0H6X6</accession>
<evidence type="ECO:0000313" key="3">
    <source>
        <dbReference type="Proteomes" id="UP000297948"/>
    </source>
</evidence>
<protein>
    <submittedName>
        <fullName evidence="2">Uncharacterized protein</fullName>
    </submittedName>
</protein>
<feature type="transmembrane region" description="Helical" evidence="1">
    <location>
        <begin position="228"/>
        <end position="250"/>
    </location>
</feature>
<keyword evidence="1" id="KW-0812">Transmembrane</keyword>
<evidence type="ECO:0000313" key="2">
    <source>
        <dbReference type="EMBL" id="TGB09174.1"/>
    </source>
</evidence>
<keyword evidence="1" id="KW-0472">Membrane</keyword>
<dbReference type="OrthoDB" id="4964568at2"/>
<proteinExistence type="predicted"/>
<feature type="transmembrane region" description="Helical" evidence="1">
    <location>
        <begin position="295"/>
        <end position="314"/>
    </location>
</feature>
<feature type="transmembrane region" description="Helical" evidence="1">
    <location>
        <begin position="140"/>
        <end position="164"/>
    </location>
</feature>
<feature type="transmembrane region" description="Helical" evidence="1">
    <location>
        <begin position="262"/>
        <end position="283"/>
    </location>
</feature>
<dbReference type="RefSeq" id="WP_135339394.1">
    <property type="nucleotide sequence ID" value="NZ_JBHLTX010000017.1"/>
</dbReference>
<keyword evidence="3" id="KW-1185">Reference proteome</keyword>
<name>A0A4Z0H6X6_9ACTN</name>
<reference evidence="2 3" key="1">
    <citation type="submission" date="2019-03" db="EMBL/GenBank/DDBJ databases">
        <authorList>
            <person name="Gonzalez-Pimentel J.L."/>
        </authorList>
    </citation>
    <scope>NUCLEOTIDE SEQUENCE [LARGE SCALE GENOMIC DNA]</scope>
    <source>
        <strain evidence="2 3">JCM 31289</strain>
    </source>
</reference>
<comment type="caution">
    <text evidence="2">The sequence shown here is derived from an EMBL/GenBank/DDBJ whole genome shotgun (WGS) entry which is preliminary data.</text>
</comment>
<feature type="transmembrane region" description="Helical" evidence="1">
    <location>
        <begin position="97"/>
        <end position="120"/>
    </location>
</feature>
<evidence type="ECO:0000256" key="1">
    <source>
        <dbReference type="SAM" id="Phobius"/>
    </source>
</evidence>
<dbReference type="EMBL" id="SRID01000109">
    <property type="protein sequence ID" value="TGB09174.1"/>
    <property type="molecule type" value="Genomic_DNA"/>
</dbReference>
<organism evidence="2 3">
    <name type="scientific">Streptomyces palmae</name>
    <dbReference type="NCBI Taxonomy" id="1701085"/>
    <lineage>
        <taxon>Bacteria</taxon>
        <taxon>Bacillati</taxon>
        <taxon>Actinomycetota</taxon>
        <taxon>Actinomycetes</taxon>
        <taxon>Kitasatosporales</taxon>
        <taxon>Streptomycetaceae</taxon>
        <taxon>Streptomyces</taxon>
    </lineage>
</organism>
<feature type="transmembrane region" description="Helical" evidence="1">
    <location>
        <begin position="65"/>
        <end position="85"/>
    </location>
</feature>
<dbReference type="AlphaFoldDB" id="A0A4Z0H6X6"/>
<dbReference type="Proteomes" id="UP000297948">
    <property type="component" value="Unassembled WGS sequence"/>
</dbReference>
<feature type="transmembrane region" description="Helical" evidence="1">
    <location>
        <begin position="27"/>
        <end position="45"/>
    </location>
</feature>
<feature type="transmembrane region" description="Helical" evidence="1">
    <location>
        <begin position="185"/>
        <end position="208"/>
    </location>
</feature>